<dbReference type="AlphaFoldDB" id="A0A917A473"/>
<accession>A0A917A473</accession>
<sequence>MYFKSIAAAALSAILFAAPALAVPLDPTDMRGLRSFGGTPLLLSFSAVKGGTEDRTIAHFDLSGFAGPVVSAVLHLSMQNQDPTLPSVLDIYNFAGDGTVSIDEFDTGTFHASLTGLVGSVVNPVLDITALFNLAIANGDSYLSFNLRNEEDEGRFFLSDVIDGVYSTGSSAGPTYIDVTAPAVPLPAGAVLAVTGLGALTLLRRRRRV</sequence>
<evidence type="ECO:0008006" key="5">
    <source>
        <dbReference type="Google" id="ProtNLM"/>
    </source>
</evidence>
<dbReference type="RefSeq" id="WP_188476868.1">
    <property type="nucleotide sequence ID" value="NZ_BMFJ01000001.1"/>
</dbReference>
<evidence type="ECO:0000313" key="3">
    <source>
        <dbReference type="EMBL" id="GGE26165.1"/>
    </source>
</evidence>
<keyword evidence="1" id="KW-0472">Membrane</keyword>
<evidence type="ECO:0000256" key="2">
    <source>
        <dbReference type="SAM" id="SignalP"/>
    </source>
</evidence>
<keyword evidence="2" id="KW-0732">Signal</keyword>
<keyword evidence="1" id="KW-1133">Transmembrane helix</keyword>
<dbReference type="NCBIfam" id="TIGR03370">
    <property type="entry name" value="VPLPA-CTERM"/>
    <property type="match status" value="1"/>
</dbReference>
<dbReference type="InterPro" id="IPR022472">
    <property type="entry name" value="VPLPA-CTERM"/>
</dbReference>
<evidence type="ECO:0000256" key="1">
    <source>
        <dbReference type="SAM" id="Phobius"/>
    </source>
</evidence>
<gene>
    <name evidence="3" type="ORF">GCM10011360_13190</name>
</gene>
<keyword evidence="4" id="KW-1185">Reference proteome</keyword>
<dbReference type="EMBL" id="BMFJ01000001">
    <property type="protein sequence ID" value="GGE26165.1"/>
    <property type="molecule type" value="Genomic_DNA"/>
</dbReference>
<evidence type="ECO:0000313" key="4">
    <source>
        <dbReference type="Proteomes" id="UP000612855"/>
    </source>
</evidence>
<protein>
    <recommendedName>
        <fullName evidence="5">VPLPA-CTERM protein sorting domain-containing protein</fullName>
    </recommendedName>
</protein>
<reference evidence="4" key="1">
    <citation type="journal article" date="2019" name="Int. J. Syst. Evol. Microbiol.">
        <title>The Global Catalogue of Microorganisms (GCM) 10K type strain sequencing project: providing services to taxonomists for standard genome sequencing and annotation.</title>
        <authorList>
            <consortium name="The Broad Institute Genomics Platform"/>
            <consortium name="The Broad Institute Genome Sequencing Center for Infectious Disease"/>
            <person name="Wu L."/>
            <person name="Ma J."/>
        </authorList>
    </citation>
    <scope>NUCLEOTIDE SEQUENCE [LARGE SCALE GENOMIC DNA]</scope>
    <source>
        <strain evidence="4">CGMCC 1.12664</strain>
    </source>
</reference>
<comment type="caution">
    <text evidence="3">The sequence shown here is derived from an EMBL/GenBank/DDBJ whole genome shotgun (WGS) entry which is preliminary data.</text>
</comment>
<proteinExistence type="predicted"/>
<keyword evidence="1" id="KW-0812">Transmembrane</keyword>
<name>A0A917A473_9RHOB</name>
<feature type="chain" id="PRO_5036788234" description="VPLPA-CTERM protein sorting domain-containing protein" evidence="2">
    <location>
        <begin position="23"/>
        <end position="209"/>
    </location>
</feature>
<feature type="transmembrane region" description="Helical" evidence="1">
    <location>
        <begin position="184"/>
        <end position="203"/>
    </location>
</feature>
<feature type="signal peptide" evidence="2">
    <location>
        <begin position="1"/>
        <end position="22"/>
    </location>
</feature>
<organism evidence="3 4">
    <name type="scientific">Primorskyibacter flagellatus</name>
    <dbReference type="NCBI Taxonomy" id="1387277"/>
    <lineage>
        <taxon>Bacteria</taxon>
        <taxon>Pseudomonadati</taxon>
        <taxon>Pseudomonadota</taxon>
        <taxon>Alphaproteobacteria</taxon>
        <taxon>Rhodobacterales</taxon>
        <taxon>Roseobacteraceae</taxon>
        <taxon>Primorskyibacter</taxon>
    </lineage>
</organism>
<dbReference type="Proteomes" id="UP000612855">
    <property type="component" value="Unassembled WGS sequence"/>
</dbReference>